<dbReference type="HOGENOM" id="CLU_141932_3_2_2"/>
<dbReference type="EMBL" id="CP007174">
    <property type="protein sequence ID" value="AIF85235.1"/>
    <property type="molecule type" value="Genomic_DNA"/>
</dbReference>
<name>A0A075MVI0_9ARCH</name>
<feature type="active site" evidence="1">
    <location>
        <position position="11"/>
    </location>
</feature>
<dbReference type="PANTHER" id="PTHR47268">
    <property type="entry name" value="ACYLPHOSPHATASE"/>
    <property type="match status" value="1"/>
</dbReference>
<comment type="catalytic activity">
    <reaction evidence="1">
        <text>an acyl phosphate + H2O = a carboxylate + phosphate + H(+)</text>
        <dbReference type="Rhea" id="RHEA:14965"/>
        <dbReference type="ChEBI" id="CHEBI:15377"/>
        <dbReference type="ChEBI" id="CHEBI:15378"/>
        <dbReference type="ChEBI" id="CHEBI:29067"/>
        <dbReference type="ChEBI" id="CHEBI:43474"/>
        <dbReference type="ChEBI" id="CHEBI:59918"/>
        <dbReference type="EC" id="3.6.1.7"/>
    </reaction>
</comment>
<keyword evidence="1 4" id="KW-0378">Hydrolase</keyword>
<evidence type="ECO:0000313" key="4">
    <source>
        <dbReference type="EMBL" id="AIF85235.1"/>
    </source>
</evidence>
<protein>
    <recommendedName>
        <fullName evidence="1">acylphosphatase</fullName>
        <ecNumber evidence="1">3.6.1.7</ecNumber>
    </recommendedName>
</protein>
<dbReference type="EC" id="3.6.1.7" evidence="1"/>
<gene>
    <name evidence="4" type="ORF">NTE_03206</name>
</gene>
<reference evidence="4 5" key="1">
    <citation type="journal article" date="2014" name="PLoS ONE">
        <title>Genome Sequence of Candidatus Nitrososphaera evergladensis from Group I.1b Enriched from Everglades Soil Reveals Novel Genomic Features of the Ammonia-Oxidizing Archaea.</title>
        <authorList>
            <person name="Zhalnina K.V."/>
            <person name="Dias R."/>
            <person name="Leonard M.T."/>
            <person name="Dorr de Quadros P."/>
            <person name="Camargo F.A."/>
            <person name="Drew J.C."/>
            <person name="Farmerie W.G."/>
            <person name="Daroub S.H."/>
            <person name="Triplett E.W."/>
        </authorList>
    </citation>
    <scope>NUCLEOTIDE SEQUENCE [LARGE SCALE GENOMIC DNA]</scope>
    <source>
        <strain evidence="4 5">SR1</strain>
    </source>
</reference>
<keyword evidence="5" id="KW-1185">Reference proteome</keyword>
<dbReference type="PROSITE" id="PS51160">
    <property type="entry name" value="ACYLPHOSPHATASE_3"/>
    <property type="match status" value="1"/>
</dbReference>
<feature type="domain" description="Acylphosphatase-like" evidence="3">
    <location>
        <begin position="1"/>
        <end position="83"/>
    </location>
</feature>
<dbReference type="KEGG" id="nev:NTE_03206"/>
<dbReference type="Proteomes" id="UP000028194">
    <property type="component" value="Chromosome"/>
</dbReference>
<accession>A0A075MVI0</accession>
<evidence type="ECO:0000256" key="2">
    <source>
        <dbReference type="RuleBase" id="RU004168"/>
    </source>
</evidence>
<dbReference type="InterPro" id="IPR036046">
    <property type="entry name" value="Acylphosphatase-like_dom_sf"/>
</dbReference>
<comment type="similarity">
    <text evidence="2">Belongs to the acylphosphatase family.</text>
</comment>
<dbReference type="Gene3D" id="3.30.70.100">
    <property type="match status" value="1"/>
</dbReference>
<dbReference type="SUPFAM" id="SSF54975">
    <property type="entry name" value="Acylphosphatase/BLUF domain-like"/>
    <property type="match status" value="1"/>
</dbReference>
<evidence type="ECO:0000259" key="3">
    <source>
        <dbReference type="PROSITE" id="PS51160"/>
    </source>
</evidence>
<dbReference type="STRING" id="1459636.NTE_03206"/>
<evidence type="ECO:0000313" key="5">
    <source>
        <dbReference type="Proteomes" id="UP000028194"/>
    </source>
</evidence>
<dbReference type="InterPro" id="IPR001792">
    <property type="entry name" value="Acylphosphatase-like_dom"/>
</dbReference>
<dbReference type="InterPro" id="IPR017968">
    <property type="entry name" value="Acylphosphatase_CS"/>
</dbReference>
<proteinExistence type="inferred from homology"/>
<dbReference type="eggNOG" id="arCOG01674">
    <property type="taxonomic scope" value="Archaea"/>
</dbReference>
<dbReference type="AlphaFoldDB" id="A0A075MVI0"/>
<dbReference type="InterPro" id="IPR020456">
    <property type="entry name" value="Acylphosphatase"/>
</dbReference>
<dbReference type="PANTHER" id="PTHR47268:SF4">
    <property type="entry name" value="ACYLPHOSPHATASE"/>
    <property type="match status" value="1"/>
</dbReference>
<feature type="active site" evidence="1">
    <location>
        <position position="29"/>
    </location>
</feature>
<dbReference type="Pfam" id="PF00708">
    <property type="entry name" value="Acylphosphatase"/>
    <property type="match status" value="1"/>
</dbReference>
<dbReference type="GO" id="GO:0003998">
    <property type="term" value="F:acylphosphatase activity"/>
    <property type="evidence" value="ECO:0007669"/>
    <property type="project" value="UniProtKB-EC"/>
</dbReference>
<dbReference type="PROSITE" id="PS00151">
    <property type="entry name" value="ACYLPHOSPHATASE_2"/>
    <property type="match status" value="1"/>
</dbReference>
<organism evidence="4 5">
    <name type="scientific">Candidatus Nitrososphaera evergladensis SR1</name>
    <dbReference type="NCBI Taxonomy" id="1459636"/>
    <lineage>
        <taxon>Archaea</taxon>
        <taxon>Nitrososphaerota</taxon>
        <taxon>Nitrososphaeria</taxon>
        <taxon>Nitrososphaerales</taxon>
        <taxon>Nitrososphaeraceae</taxon>
        <taxon>Nitrososphaera</taxon>
    </lineage>
</organism>
<evidence type="ECO:0000256" key="1">
    <source>
        <dbReference type="PROSITE-ProRule" id="PRU00520"/>
    </source>
</evidence>
<sequence length="83" mass="9161">MTGKVQGVYFRQNTQLTAKEHGVTGWVRNLPDGRVEAVIEGDDAAVRKVVDWCRHGPSSARVDNIEVKHEGYTGEFASFEVTG</sequence>